<gene>
    <name evidence="1" type="ORF">F5148DRAFT_465229</name>
</gene>
<dbReference type="Proteomes" id="UP001207468">
    <property type="component" value="Unassembled WGS sequence"/>
</dbReference>
<comment type="caution">
    <text evidence="1">The sequence shown here is derived from an EMBL/GenBank/DDBJ whole genome shotgun (WGS) entry which is preliminary data.</text>
</comment>
<keyword evidence="2" id="KW-1185">Reference proteome</keyword>
<dbReference type="EMBL" id="JAGFNK010000003">
    <property type="protein sequence ID" value="KAI9513070.1"/>
    <property type="molecule type" value="Genomic_DNA"/>
</dbReference>
<proteinExistence type="predicted"/>
<reference evidence="1" key="1">
    <citation type="submission" date="2021-03" db="EMBL/GenBank/DDBJ databases">
        <title>Evolutionary priming and transition to the ectomycorrhizal habit in an iconic lineage of mushroom-forming fungi: is preadaptation a requirement?</title>
        <authorList>
            <consortium name="DOE Joint Genome Institute"/>
            <person name="Looney B.P."/>
            <person name="Miyauchi S."/>
            <person name="Morin E."/>
            <person name="Drula E."/>
            <person name="Courty P.E."/>
            <person name="Chicoki N."/>
            <person name="Fauchery L."/>
            <person name="Kohler A."/>
            <person name="Kuo A."/>
            <person name="LaButti K."/>
            <person name="Pangilinan J."/>
            <person name="Lipzen A."/>
            <person name="Riley R."/>
            <person name="Andreopoulos W."/>
            <person name="He G."/>
            <person name="Johnson J."/>
            <person name="Barry K.W."/>
            <person name="Grigoriev I.V."/>
            <person name="Nagy L."/>
            <person name="Hibbett D."/>
            <person name="Henrissat B."/>
            <person name="Matheny P.B."/>
            <person name="Labbe J."/>
            <person name="Martin A.F."/>
        </authorList>
    </citation>
    <scope>NUCLEOTIDE SEQUENCE</scope>
    <source>
        <strain evidence="1">BPL698</strain>
    </source>
</reference>
<protein>
    <submittedName>
        <fullName evidence="1">Uncharacterized protein</fullName>
    </submittedName>
</protein>
<accession>A0ACC0UNB9</accession>
<evidence type="ECO:0000313" key="1">
    <source>
        <dbReference type="EMBL" id="KAI9513070.1"/>
    </source>
</evidence>
<organism evidence="1 2">
    <name type="scientific">Russula earlei</name>
    <dbReference type="NCBI Taxonomy" id="71964"/>
    <lineage>
        <taxon>Eukaryota</taxon>
        <taxon>Fungi</taxon>
        <taxon>Dikarya</taxon>
        <taxon>Basidiomycota</taxon>
        <taxon>Agaricomycotina</taxon>
        <taxon>Agaricomycetes</taxon>
        <taxon>Russulales</taxon>
        <taxon>Russulaceae</taxon>
        <taxon>Russula</taxon>
    </lineage>
</organism>
<name>A0ACC0UNB9_9AGAM</name>
<sequence length="652" mass="71034">MSQVSPKSTANPLLPSSYLSESLRSNEMNRGDRNDQGTSETLRSSARRSHRVADTLRDFANDDPAEQSNDSLDSWPTHVEMRPRRKSTLIPSLFRGNQPHRSFFGDNNLKGDEYESEPTAAEKDQAQVPNGSANAPRRLSLSRTAVSFLKEKVPLPTVPWKQKRSTSQSANSRAPLAQRKKFILLLAKAFLTFGAPSHRVETQLFAAADRLLIHASFAYIPGIIMVSFNDGETRTTELHFVRSSGRIALSALNNTHDVYRDMYDDRVAVQDGISALDGILRAPPLYPLIARCGLAFVCASVICPLAFGGSFIDMWVSGTCACVLQYLGLQAAAKSSVYANVYEISVSIIVSFVARSLSSIPGRLFCYSSISAAGVVLILPGFTILISALELTSRNILCGSVRLIYAIIYTFFLGFGLTIGSDLSILLVNHKHYNSVGVIKSSLKPDVIHGIFTATNASNSTSEFNFAGTFAFVNATNSHVSRGCYRDPNWPWYRQPFPWWTMLFLVPLYSTCSSLSNLQSFRSSRLPIMIAFSCCSYTANKASNWFLSDKGALAPAAGALVIGLLGNVYSRWSRGTAFTSMVTGVLFLVPSGLAQAGGLTGNYDSSVQQYYSSFTLGLRMIQVAIGVTIGLFVSQSLIYALSAGGNTADMAF</sequence>
<evidence type="ECO:0000313" key="2">
    <source>
        <dbReference type="Proteomes" id="UP001207468"/>
    </source>
</evidence>